<accession>A0A3L7J2X6</accession>
<organism evidence="1 2">
    <name type="scientific">Notoacmeibacter ruber</name>
    <dbReference type="NCBI Taxonomy" id="2670375"/>
    <lineage>
        <taxon>Bacteria</taxon>
        <taxon>Pseudomonadati</taxon>
        <taxon>Pseudomonadota</taxon>
        <taxon>Alphaproteobacteria</taxon>
        <taxon>Hyphomicrobiales</taxon>
        <taxon>Notoacmeibacteraceae</taxon>
        <taxon>Notoacmeibacter</taxon>
    </lineage>
</organism>
<dbReference type="InterPro" id="IPR009241">
    <property type="entry name" value="HigB-like"/>
</dbReference>
<keyword evidence="2" id="KW-1185">Reference proteome</keyword>
<dbReference type="Proteomes" id="UP000281094">
    <property type="component" value="Unassembled WGS sequence"/>
</dbReference>
<protein>
    <submittedName>
        <fullName evidence="1">Addiction module toxin RelE</fullName>
    </submittedName>
</protein>
<dbReference type="EMBL" id="RCWN01000003">
    <property type="protein sequence ID" value="RLQ84966.1"/>
    <property type="molecule type" value="Genomic_DNA"/>
</dbReference>
<sequence>MSWTVLEHPAFAKERKELPDPVSDKLDAMILLVERFGPNLGRPGVDRLNASAHANMKELRFKLDGVWRFAFAFDPERNAIVLVGGNKEGRNQRRFYKQLIATADQRFDDWLMADND</sequence>
<gene>
    <name evidence="1" type="ORF">D8780_15370</name>
</gene>
<reference evidence="1 2" key="1">
    <citation type="submission" date="2018-10" db="EMBL/GenBank/DDBJ databases">
        <title>Notoacmeibacter sp. M2BS9Y-3-1, whole genome shotgun sequence.</title>
        <authorList>
            <person name="Tuo L."/>
        </authorList>
    </citation>
    <scope>NUCLEOTIDE SEQUENCE [LARGE SCALE GENOMIC DNA]</scope>
    <source>
        <strain evidence="1 2">M2BS9Y-3-1</strain>
    </source>
</reference>
<name>A0A3L7J2X6_9HYPH</name>
<dbReference type="AlphaFoldDB" id="A0A3L7J2X6"/>
<evidence type="ECO:0000313" key="1">
    <source>
        <dbReference type="EMBL" id="RLQ84966.1"/>
    </source>
</evidence>
<dbReference type="Pfam" id="PF05973">
    <property type="entry name" value="Gp49"/>
    <property type="match status" value="1"/>
</dbReference>
<comment type="caution">
    <text evidence="1">The sequence shown here is derived from an EMBL/GenBank/DDBJ whole genome shotgun (WGS) entry which is preliminary data.</text>
</comment>
<evidence type="ECO:0000313" key="2">
    <source>
        <dbReference type="Proteomes" id="UP000281094"/>
    </source>
</evidence>
<proteinExistence type="predicted"/>